<evidence type="ECO:0000256" key="4">
    <source>
        <dbReference type="ARBA" id="ARBA00022692"/>
    </source>
</evidence>
<dbReference type="Gene3D" id="3.10.20.310">
    <property type="entry name" value="membrane protein fhac"/>
    <property type="match status" value="1"/>
</dbReference>
<keyword evidence="2" id="KW-1003">Cell membrane</keyword>
<sequence length="210" mass="22493">MSVRTIDVQQPDVQGGPMVPREEIVEVADVPLGTPLLQVDTAAVAGRVARIPAVESVRVDRSYPSALTIEVLERRATALIEGPDGRIGVMDRLGVVYVEFASRAAMGDAAAGKRVYRTLPVLEVPNPGPQDPTTRAVLDTLQSLPDWLRPQVTSATASSPADIKLHLSRERTVVWGDSGRPVDKAEALAHVITLRGTTFNVSSPEYPAVS</sequence>
<evidence type="ECO:0000259" key="8">
    <source>
        <dbReference type="PROSITE" id="PS51779"/>
    </source>
</evidence>
<dbReference type="OrthoDB" id="9790760at2"/>
<dbReference type="GO" id="GO:0051301">
    <property type="term" value="P:cell division"/>
    <property type="evidence" value="ECO:0007669"/>
    <property type="project" value="UniProtKB-KW"/>
</dbReference>
<dbReference type="Proteomes" id="UP000239814">
    <property type="component" value="Chromosome"/>
</dbReference>
<keyword evidence="10" id="KW-1185">Reference proteome</keyword>
<keyword evidence="3 9" id="KW-0132">Cell division</keyword>
<evidence type="ECO:0000256" key="3">
    <source>
        <dbReference type="ARBA" id="ARBA00022618"/>
    </source>
</evidence>
<reference evidence="9 10" key="1">
    <citation type="submission" date="2018-03" db="EMBL/GenBank/DDBJ databases">
        <title>Characteristics and genome of n-alkane degrading marine bacteria Gordonia iterans isolated from crude oil contaminated in Tae-an, South Korea.</title>
        <authorList>
            <person name="Lee S.-S."/>
            <person name="Kim H."/>
        </authorList>
    </citation>
    <scope>NUCLEOTIDE SEQUENCE [LARGE SCALE GENOMIC DNA]</scope>
    <source>
        <strain evidence="9 10">Co17</strain>
    </source>
</reference>
<dbReference type="InterPro" id="IPR013685">
    <property type="entry name" value="POTRA_FtsQ_type"/>
</dbReference>
<evidence type="ECO:0000256" key="5">
    <source>
        <dbReference type="ARBA" id="ARBA00022989"/>
    </source>
</evidence>
<dbReference type="Pfam" id="PF03799">
    <property type="entry name" value="FtsQ_DivIB_C"/>
    <property type="match status" value="1"/>
</dbReference>
<proteinExistence type="predicted"/>
<evidence type="ECO:0000256" key="7">
    <source>
        <dbReference type="ARBA" id="ARBA00023306"/>
    </source>
</evidence>
<dbReference type="InterPro" id="IPR034746">
    <property type="entry name" value="POTRA"/>
</dbReference>
<dbReference type="PROSITE" id="PS51779">
    <property type="entry name" value="POTRA"/>
    <property type="match status" value="1"/>
</dbReference>
<dbReference type="Pfam" id="PF08478">
    <property type="entry name" value="POTRA_1"/>
    <property type="match status" value="1"/>
</dbReference>
<protein>
    <submittedName>
        <fullName evidence="9">Cell division protein FtsQ</fullName>
    </submittedName>
</protein>
<dbReference type="GO" id="GO:0005886">
    <property type="term" value="C:plasma membrane"/>
    <property type="evidence" value="ECO:0007669"/>
    <property type="project" value="TreeGrafter"/>
</dbReference>
<dbReference type="InterPro" id="IPR005548">
    <property type="entry name" value="Cell_div_FtsQ/DivIB_C"/>
</dbReference>
<dbReference type="PANTHER" id="PTHR37820:SF1">
    <property type="entry name" value="CELL DIVISION PROTEIN FTSQ"/>
    <property type="match status" value="1"/>
</dbReference>
<accession>A0A2S0KKR9</accession>
<dbReference type="PANTHER" id="PTHR37820">
    <property type="entry name" value="CELL DIVISION PROTEIN DIVIB"/>
    <property type="match status" value="1"/>
</dbReference>
<dbReference type="KEGG" id="git:C6V83_12745"/>
<name>A0A2S0KKR9_9ACTN</name>
<keyword evidence="7" id="KW-0131">Cell cycle</keyword>
<keyword evidence="4" id="KW-0812">Transmembrane</keyword>
<comment type="subcellular location">
    <subcellularLocation>
        <location evidence="1">Membrane</location>
    </subcellularLocation>
</comment>
<evidence type="ECO:0000256" key="2">
    <source>
        <dbReference type="ARBA" id="ARBA00022475"/>
    </source>
</evidence>
<feature type="domain" description="POTRA" evidence="8">
    <location>
        <begin position="1"/>
        <end position="74"/>
    </location>
</feature>
<keyword evidence="6" id="KW-0472">Membrane</keyword>
<dbReference type="InterPro" id="IPR050487">
    <property type="entry name" value="FtsQ_DivIB"/>
</dbReference>
<evidence type="ECO:0000256" key="1">
    <source>
        <dbReference type="ARBA" id="ARBA00004370"/>
    </source>
</evidence>
<evidence type="ECO:0000256" key="6">
    <source>
        <dbReference type="ARBA" id="ARBA00023136"/>
    </source>
</evidence>
<dbReference type="AlphaFoldDB" id="A0A2S0KKR9"/>
<evidence type="ECO:0000313" key="10">
    <source>
        <dbReference type="Proteomes" id="UP000239814"/>
    </source>
</evidence>
<organism evidence="9 10">
    <name type="scientific">Gordonia iterans</name>
    <dbReference type="NCBI Taxonomy" id="1004901"/>
    <lineage>
        <taxon>Bacteria</taxon>
        <taxon>Bacillati</taxon>
        <taxon>Actinomycetota</taxon>
        <taxon>Actinomycetes</taxon>
        <taxon>Mycobacteriales</taxon>
        <taxon>Gordoniaceae</taxon>
        <taxon>Gordonia</taxon>
    </lineage>
</organism>
<dbReference type="EMBL" id="CP027433">
    <property type="protein sequence ID" value="AVM02231.1"/>
    <property type="molecule type" value="Genomic_DNA"/>
</dbReference>
<gene>
    <name evidence="9" type="ORF">C6V83_12745</name>
</gene>
<evidence type="ECO:0000313" key="9">
    <source>
        <dbReference type="EMBL" id="AVM02231.1"/>
    </source>
</evidence>
<keyword evidence="5" id="KW-1133">Transmembrane helix</keyword>